<keyword evidence="6" id="KW-0443">Lipid metabolism</keyword>
<keyword evidence="3" id="KW-0808">Transferase</keyword>
<evidence type="ECO:0000256" key="6">
    <source>
        <dbReference type="ARBA" id="ARBA00023098"/>
    </source>
</evidence>
<protein>
    <recommendedName>
        <fullName evidence="10">Wax synthase domain-containing protein</fullName>
    </recommendedName>
</protein>
<keyword evidence="5 9" id="KW-1133">Transmembrane helix</keyword>
<gene>
    <name evidence="11" type="ORF">BRARA_C01303</name>
</gene>
<organism evidence="11 12">
    <name type="scientific">Brassica campestris</name>
    <name type="common">Field mustard</name>
    <dbReference type="NCBI Taxonomy" id="3711"/>
    <lineage>
        <taxon>Eukaryota</taxon>
        <taxon>Viridiplantae</taxon>
        <taxon>Streptophyta</taxon>
        <taxon>Embryophyta</taxon>
        <taxon>Tracheophyta</taxon>
        <taxon>Spermatophyta</taxon>
        <taxon>Magnoliopsida</taxon>
        <taxon>eudicotyledons</taxon>
        <taxon>Gunneridae</taxon>
        <taxon>Pentapetalae</taxon>
        <taxon>rosids</taxon>
        <taxon>malvids</taxon>
        <taxon>Brassicales</taxon>
        <taxon>Brassicaceae</taxon>
        <taxon>Brassiceae</taxon>
        <taxon>Brassica</taxon>
    </lineage>
</organism>
<dbReference type="EMBL" id="CM010630">
    <property type="protein sequence ID" value="RID69197.1"/>
    <property type="molecule type" value="Genomic_DNA"/>
</dbReference>
<evidence type="ECO:0000256" key="4">
    <source>
        <dbReference type="ARBA" id="ARBA00022692"/>
    </source>
</evidence>
<evidence type="ECO:0000313" key="12">
    <source>
        <dbReference type="Proteomes" id="UP000264353"/>
    </source>
</evidence>
<name>A0A397ZUA6_BRACM</name>
<evidence type="ECO:0000259" key="10">
    <source>
        <dbReference type="Pfam" id="PF13813"/>
    </source>
</evidence>
<evidence type="ECO:0000256" key="1">
    <source>
        <dbReference type="ARBA" id="ARBA00004141"/>
    </source>
</evidence>
<evidence type="ECO:0000256" key="9">
    <source>
        <dbReference type="SAM" id="Phobius"/>
    </source>
</evidence>
<proteinExistence type="inferred from homology"/>
<dbReference type="GO" id="GO:0006629">
    <property type="term" value="P:lipid metabolic process"/>
    <property type="evidence" value="ECO:0007669"/>
    <property type="project" value="UniProtKB-KW"/>
</dbReference>
<sequence>MDFDVFHVLVDIVISCMLRTISNSQNQEESERDKQRGNGRRVEKLSQDFWSRRWNRMVPSVLRPTVHIPVQQFTARLIGQNASFYAGMLATFIVSGLMHELVYFYIIRKSPTWEVTCFFLLHGVVTCLEIAVKRMRLCPSPHRVASRLVVVAFMFVTSVWLFAPQLLRYDVHKRLISECLFVIDVVKESCFAS</sequence>
<dbReference type="InterPro" id="IPR032805">
    <property type="entry name" value="Wax_synthase_dom"/>
</dbReference>
<accession>A0A397ZUA6</accession>
<dbReference type="GO" id="GO:0008374">
    <property type="term" value="F:O-acyltransferase activity"/>
    <property type="evidence" value="ECO:0007669"/>
    <property type="project" value="InterPro"/>
</dbReference>
<dbReference type="PANTHER" id="PTHR31595:SF36">
    <property type="entry name" value="LONG-CHAIN-ALCOHOL O-FATTY-ACYLTRANSFERASE 2-RELATED"/>
    <property type="match status" value="1"/>
</dbReference>
<comment type="subcellular location">
    <subcellularLocation>
        <location evidence="1">Membrane</location>
        <topology evidence="1">Multi-pass membrane protein</topology>
    </subcellularLocation>
</comment>
<dbReference type="PANTHER" id="PTHR31595">
    <property type="entry name" value="LONG-CHAIN-ALCOHOL O-FATTY-ACYLTRANSFERASE 3-RELATED"/>
    <property type="match status" value="1"/>
</dbReference>
<evidence type="ECO:0000256" key="8">
    <source>
        <dbReference type="ARBA" id="ARBA00023315"/>
    </source>
</evidence>
<feature type="domain" description="Wax synthase" evidence="10">
    <location>
        <begin position="47"/>
        <end position="120"/>
    </location>
</feature>
<evidence type="ECO:0000256" key="7">
    <source>
        <dbReference type="ARBA" id="ARBA00023136"/>
    </source>
</evidence>
<dbReference type="AlphaFoldDB" id="A0A397ZUA6"/>
<feature type="transmembrane region" description="Helical" evidence="9">
    <location>
        <begin position="112"/>
        <end position="132"/>
    </location>
</feature>
<evidence type="ECO:0000313" key="11">
    <source>
        <dbReference type="EMBL" id="RID69197.1"/>
    </source>
</evidence>
<dbReference type="GO" id="GO:0016020">
    <property type="term" value="C:membrane"/>
    <property type="evidence" value="ECO:0007669"/>
    <property type="project" value="UniProtKB-SubCell"/>
</dbReference>
<evidence type="ECO:0000256" key="5">
    <source>
        <dbReference type="ARBA" id="ARBA00022989"/>
    </source>
</evidence>
<keyword evidence="7 9" id="KW-0472">Membrane</keyword>
<comment type="similarity">
    <text evidence="2">Belongs to the wax synthase family.</text>
</comment>
<evidence type="ECO:0000256" key="2">
    <source>
        <dbReference type="ARBA" id="ARBA00007282"/>
    </source>
</evidence>
<feature type="transmembrane region" description="Helical" evidence="9">
    <location>
        <begin position="144"/>
        <end position="163"/>
    </location>
</feature>
<dbReference type="Proteomes" id="UP000264353">
    <property type="component" value="Chromosome A3"/>
</dbReference>
<dbReference type="Pfam" id="PF13813">
    <property type="entry name" value="MBOAT_2"/>
    <property type="match status" value="1"/>
</dbReference>
<keyword evidence="8" id="KW-0012">Acyltransferase</keyword>
<evidence type="ECO:0000256" key="3">
    <source>
        <dbReference type="ARBA" id="ARBA00022679"/>
    </source>
</evidence>
<keyword evidence="4 9" id="KW-0812">Transmembrane</keyword>
<dbReference type="InterPro" id="IPR044851">
    <property type="entry name" value="Wax_synthase"/>
</dbReference>
<reference evidence="11 12" key="1">
    <citation type="submission" date="2018-06" db="EMBL/GenBank/DDBJ databases">
        <title>WGS assembly of Brassica rapa FPsc.</title>
        <authorList>
            <person name="Bowman J."/>
            <person name="Kohchi T."/>
            <person name="Yamato K."/>
            <person name="Jenkins J."/>
            <person name="Shu S."/>
            <person name="Ishizaki K."/>
            <person name="Yamaoka S."/>
            <person name="Nishihama R."/>
            <person name="Nakamura Y."/>
            <person name="Berger F."/>
            <person name="Adam C."/>
            <person name="Aki S."/>
            <person name="Althoff F."/>
            <person name="Araki T."/>
            <person name="Arteaga-Vazquez M."/>
            <person name="Balasubrmanian S."/>
            <person name="Bauer D."/>
            <person name="Boehm C."/>
            <person name="Briginshaw L."/>
            <person name="Caballero-Perez J."/>
            <person name="Catarino B."/>
            <person name="Chen F."/>
            <person name="Chiyoda S."/>
            <person name="Chovatia M."/>
            <person name="Davies K."/>
            <person name="Delmans M."/>
            <person name="Demura T."/>
            <person name="Dierschke T."/>
            <person name="Dolan L."/>
            <person name="Dorantes-Acosta A."/>
            <person name="Eklund D."/>
            <person name="Florent S."/>
            <person name="Flores-Sandoval E."/>
            <person name="Fujiyama A."/>
            <person name="Fukuzawa H."/>
            <person name="Galik B."/>
            <person name="Grimanelli D."/>
            <person name="Grimwood J."/>
            <person name="Grossniklaus U."/>
            <person name="Hamada T."/>
            <person name="Haseloff J."/>
            <person name="Hetherington A."/>
            <person name="Higo A."/>
            <person name="Hirakawa Y."/>
            <person name="Hundley H."/>
            <person name="Ikeda Y."/>
            <person name="Inoue K."/>
            <person name="Inoue S."/>
            <person name="Ishida S."/>
            <person name="Jia Q."/>
            <person name="Kakita M."/>
            <person name="Kanazawa T."/>
            <person name="Kawai Y."/>
            <person name="Kawashima T."/>
            <person name="Kennedy M."/>
            <person name="Kinose K."/>
            <person name="Kinoshita T."/>
            <person name="Kohara Y."/>
            <person name="Koide E."/>
            <person name="Komatsu K."/>
            <person name="Kopischke S."/>
            <person name="Kubo M."/>
            <person name="Kyozuka J."/>
            <person name="Lagercrantz U."/>
            <person name="Lin S."/>
            <person name="Lindquist E."/>
            <person name="Lipzen A."/>
            <person name="Lu C."/>
            <person name="Luna E."/>
            <person name="Martienssen R."/>
            <person name="Minamino N."/>
            <person name="Mizutani M."/>
            <person name="Mizutani M."/>
            <person name="Mochizuki N."/>
            <person name="Monte I."/>
            <person name="Mosher R."/>
            <person name="Nagasaki H."/>
            <person name="Nakagami H."/>
            <person name="Naramoto S."/>
            <person name="Nishitani K."/>
            <person name="Ohtani M."/>
            <person name="Okamoto T."/>
            <person name="Okumura M."/>
            <person name="Phillips J."/>
            <person name="Pollak B."/>
            <person name="Reinders A."/>
            <person name="Roevekamp M."/>
            <person name="Sano R."/>
            <person name="Sawa S."/>
            <person name="Schmid M."/>
            <person name="Shirakawa M."/>
            <person name="Solano R."/>
            <person name="Spunde A."/>
            <person name="Suetsugu N."/>
            <person name="Sugano S."/>
            <person name="Sugiyama A."/>
            <person name="Sun R."/>
            <person name="Suzuki Y."/>
            <person name="Takenaka M."/>
            <person name="Takezawa D."/>
            <person name="Tomogane H."/>
            <person name="Tsuzuki M."/>
            <person name="Ueda T."/>
            <person name="Umeda M."/>
            <person name="Ward J."/>
            <person name="Watanabe Y."/>
            <person name="Yazaki K."/>
            <person name="Yokoyama R."/>
            <person name="Yoshitake Y."/>
            <person name="Yotsui I."/>
            <person name="Zachgo S."/>
            <person name="Schmutz J."/>
        </authorList>
    </citation>
    <scope>NUCLEOTIDE SEQUENCE [LARGE SCALE GENOMIC DNA]</scope>
    <source>
        <strain evidence="12">cv. B-3</strain>
    </source>
</reference>
<feature type="transmembrane region" description="Helical" evidence="9">
    <location>
        <begin position="84"/>
        <end position="106"/>
    </location>
</feature>